<dbReference type="Proteomes" id="UP000612893">
    <property type="component" value="Unassembled WGS sequence"/>
</dbReference>
<keyword evidence="1" id="KW-0812">Transmembrane</keyword>
<evidence type="ECO:0000256" key="1">
    <source>
        <dbReference type="SAM" id="Phobius"/>
    </source>
</evidence>
<dbReference type="InterPro" id="IPR029062">
    <property type="entry name" value="Class_I_gatase-like"/>
</dbReference>
<name>A0A934N725_9BACT</name>
<keyword evidence="3" id="KW-1185">Reference proteome</keyword>
<feature type="transmembrane region" description="Helical" evidence="1">
    <location>
        <begin position="761"/>
        <end position="778"/>
    </location>
</feature>
<dbReference type="EMBL" id="JAEKNR010000097">
    <property type="protein sequence ID" value="MBJ7598161.1"/>
    <property type="molecule type" value="Genomic_DNA"/>
</dbReference>
<evidence type="ECO:0008006" key="4">
    <source>
        <dbReference type="Google" id="ProtNLM"/>
    </source>
</evidence>
<feature type="transmembrane region" description="Helical" evidence="1">
    <location>
        <begin position="138"/>
        <end position="162"/>
    </location>
</feature>
<keyword evidence="1" id="KW-1133">Transmembrane helix</keyword>
<dbReference type="SUPFAM" id="SSF52317">
    <property type="entry name" value="Class I glutamine amidotransferase-like"/>
    <property type="match status" value="1"/>
</dbReference>
<gene>
    <name evidence="2" type="ORF">JF922_08765</name>
</gene>
<proteinExistence type="predicted"/>
<sequence length="803" mass="85169">ALRWLLLSAPALAGAALVLSAFWALPLQDYLNVVGSRAPRPTYSPSLFHLWSPQQVLQLRPPRLAGPDSVYDRASLSPAAWLPALAALALAVFQPRLRPLVLLAGFGLLSMTWEPLYAATFAVPLLPLAVHFRVGMLFLQFGVPLLAAAGLFALPAGLLGCLARPRRRAWRLPVAWAATLVSLGLLAADVTLLAQPVAGASHSVAYGTFDYLDKGDLWHRHADDPCRNVDLAGTPLCRSGPLTSSFSLTELIDACRRPSGGVREEVPVCASLSDLRAPRSAGADGRLVDQARAWCGAQGRGDPVCASLLPGLLDQLGDPGLWRRPRLSCASGCAPPPVDLRPSAGRTMVDSDNPRLLQAFHLLTTRSQAYGYNSQLLPSPALYDLLKQGLLEGGGGLDAGDLARRSGVDTVVLGPDQGARRAEYASLGWQRSSTQPAVYTAPAPGALAEEWPRGRAVLVIGATSTSGAEPYNQLLGWASGGGLPSTQGWLARGSSPYLDDYSDEELARYQGLWLLGYRYHDAGAAWQRIETYARSGGAVYVETGWQYVDPDWNLTAAPAALPVRGLSWAPLDPSAPAMVDASPAGWAPFSYGGGGWGASAAQGARSGAESVVSVGGRVVAARWRLGRGRLFWSGANLLAHAQQATPGHGAQPSSGESAYLASQWRWLLDAAGPAPGAGALTPVWQGDDQVTMPLQPASGPAWVLFKSSSLPGWSATLETPSGARAVELTTGELDYVLVRLDRVPAGSRLVFRFGPTWRVHLWWALSVIGGVLCGAWLLRPQLLASRTAALRTRVTRGWSSEDG</sequence>
<evidence type="ECO:0000313" key="2">
    <source>
        <dbReference type="EMBL" id="MBJ7598161.1"/>
    </source>
</evidence>
<protein>
    <recommendedName>
        <fullName evidence="4">Membrane protein 6-pyruvoyl-tetrahydropterin synthase-related domain-containing protein</fullName>
    </recommendedName>
</protein>
<feature type="transmembrane region" description="Helical" evidence="1">
    <location>
        <begin position="174"/>
        <end position="194"/>
    </location>
</feature>
<accession>A0A934N725</accession>
<comment type="caution">
    <text evidence="2">The sequence shown here is derived from an EMBL/GenBank/DDBJ whole genome shotgun (WGS) entry which is preliminary data.</text>
</comment>
<organism evidence="2 3">
    <name type="scientific">Candidatus Nephthysia bennettiae</name>
    <dbReference type="NCBI Taxonomy" id="3127016"/>
    <lineage>
        <taxon>Bacteria</taxon>
        <taxon>Bacillati</taxon>
        <taxon>Candidatus Dormiibacterota</taxon>
        <taxon>Candidatus Dormibacteria</taxon>
        <taxon>Candidatus Dormibacterales</taxon>
        <taxon>Candidatus Dormibacteraceae</taxon>
        <taxon>Candidatus Nephthysia</taxon>
    </lineage>
</organism>
<reference evidence="2" key="1">
    <citation type="submission" date="2020-10" db="EMBL/GenBank/DDBJ databases">
        <title>Ca. Dormibacterota MAGs.</title>
        <authorList>
            <person name="Montgomery K."/>
        </authorList>
    </citation>
    <scope>NUCLEOTIDE SEQUENCE [LARGE SCALE GENOMIC DNA]</scope>
    <source>
        <strain evidence="2">SC8812_S17_10</strain>
    </source>
</reference>
<dbReference type="AlphaFoldDB" id="A0A934N725"/>
<feature type="transmembrane region" description="Helical" evidence="1">
    <location>
        <begin position="100"/>
        <end position="126"/>
    </location>
</feature>
<feature type="transmembrane region" description="Helical" evidence="1">
    <location>
        <begin position="74"/>
        <end position="93"/>
    </location>
</feature>
<evidence type="ECO:0000313" key="3">
    <source>
        <dbReference type="Proteomes" id="UP000612893"/>
    </source>
</evidence>
<feature type="non-terminal residue" evidence="2">
    <location>
        <position position="1"/>
    </location>
</feature>
<keyword evidence="1" id="KW-0472">Membrane</keyword>